<dbReference type="Pfam" id="PF24821">
    <property type="entry name" value="DUF7711"/>
    <property type="match status" value="1"/>
</dbReference>
<reference evidence="4" key="1">
    <citation type="journal article" date="2019" name="Int. J. Syst. Evol. Microbiol.">
        <title>The Global Catalogue of Microorganisms (GCM) 10K type strain sequencing project: providing services to taxonomists for standard genome sequencing and annotation.</title>
        <authorList>
            <consortium name="The Broad Institute Genomics Platform"/>
            <consortium name="The Broad Institute Genome Sequencing Center for Infectious Disease"/>
            <person name="Wu L."/>
            <person name="Ma J."/>
        </authorList>
    </citation>
    <scope>NUCLEOTIDE SEQUENCE [LARGE SCALE GENOMIC DNA]</scope>
    <source>
        <strain evidence="4">JCM 13929</strain>
    </source>
</reference>
<protein>
    <recommendedName>
        <fullName evidence="2">DUF7711 domain-containing protein</fullName>
    </recommendedName>
</protein>
<keyword evidence="4" id="KW-1185">Reference proteome</keyword>
<comment type="caution">
    <text evidence="3">The sequence shown here is derived from an EMBL/GenBank/DDBJ whole genome shotgun (WGS) entry which is preliminary data.</text>
</comment>
<feature type="domain" description="DUF7711" evidence="2">
    <location>
        <begin position="1"/>
        <end position="184"/>
    </location>
</feature>
<name>A0ABP4RPD0_9ACTN</name>
<feature type="region of interest" description="Disordered" evidence="1">
    <location>
        <begin position="185"/>
        <end position="226"/>
    </location>
</feature>
<gene>
    <name evidence="3" type="ORF">GCM10009733_062330</name>
</gene>
<organism evidence="3 4">
    <name type="scientific">Nonomuraea maheshkhaliensis</name>
    <dbReference type="NCBI Taxonomy" id="419590"/>
    <lineage>
        <taxon>Bacteria</taxon>
        <taxon>Bacillati</taxon>
        <taxon>Actinomycetota</taxon>
        <taxon>Actinomycetes</taxon>
        <taxon>Streptosporangiales</taxon>
        <taxon>Streptosporangiaceae</taxon>
        <taxon>Nonomuraea</taxon>
    </lineage>
</organism>
<accession>A0ABP4RPD0</accession>
<proteinExistence type="predicted"/>
<sequence length="226" mass="25876">MLAQACEQTRRVPADEPFLREAYVFGDLLEGADPIEAIEVAFVLNLPPEEVSWGSHPPGTAWLVDFLRLDKGGIAYWWRSHRDPVANHLIREPVRFWSPAGIEPGVLEALAERRFESAREQTAAVRRPPAQVEAELKTALDHLRSVHAAYWDRRWRREHRGLGRYPEHHLWEAVQGYLELLDEHAGRADHGERDEHAEHGERDERDGSDGRYERDGSGGSDKRDEG</sequence>
<dbReference type="InterPro" id="IPR056128">
    <property type="entry name" value="DUF7711"/>
</dbReference>
<evidence type="ECO:0000256" key="1">
    <source>
        <dbReference type="SAM" id="MobiDB-lite"/>
    </source>
</evidence>
<evidence type="ECO:0000313" key="3">
    <source>
        <dbReference type="EMBL" id="GAA1656342.1"/>
    </source>
</evidence>
<evidence type="ECO:0000259" key="2">
    <source>
        <dbReference type="Pfam" id="PF24821"/>
    </source>
</evidence>
<dbReference type="Proteomes" id="UP001500064">
    <property type="component" value="Unassembled WGS sequence"/>
</dbReference>
<evidence type="ECO:0000313" key="4">
    <source>
        <dbReference type="Proteomes" id="UP001500064"/>
    </source>
</evidence>
<dbReference type="EMBL" id="BAAAMU010000054">
    <property type="protein sequence ID" value="GAA1656342.1"/>
    <property type="molecule type" value="Genomic_DNA"/>
</dbReference>